<keyword evidence="6" id="KW-1185">Reference proteome</keyword>
<dbReference type="Proteomes" id="UP000518887">
    <property type="component" value="Unassembled WGS sequence"/>
</dbReference>
<name>A0A7W8G717_9SPIR</name>
<proteinExistence type="predicted"/>
<keyword evidence="2 5" id="KW-0067">ATP-binding</keyword>
<comment type="caution">
    <text evidence="5">The sequence shown here is derived from an EMBL/GenBank/DDBJ whole genome shotgun (WGS) entry which is preliminary data.</text>
</comment>
<evidence type="ECO:0000259" key="4">
    <source>
        <dbReference type="PROSITE" id="PS50893"/>
    </source>
</evidence>
<evidence type="ECO:0000313" key="5">
    <source>
        <dbReference type="EMBL" id="MBB5225009.1"/>
    </source>
</evidence>
<dbReference type="Pfam" id="PF00005">
    <property type="entry name" value="ABC_tran"/>
    <property type="match status" value="2"/>
</dbReference>
<keyword evidence="3" id="KW-0175">Coiled coil</keyword>
<dbReference type="GO" id="GO:0005524">
    <property type="term" value="F:ATP binding"/>
    <property type="evidence" value="ECO:0007669"/>
    <property type="project" value="UniProtKB-KW"/>
</dbReference>
<sequence length="534" mass="60177">MKENSLIYINNCRVQDLHGTKIPSLDWEMRAGEAWLVIGPNGGGKADFLRALAGEKQILANDSTGDYSSLFKNSVEIVSLERAASLIQEERDLDESEYINKIDEGRTGRRFICEVLGGPDAKHRHLPLPAIAERLETLPEVKLCGVEKILDRGLKFMSTGEIRRTLLCRALLSGKKLLILSDPFAGLDAQSRTILLEFFATIVGKQKNSASNDPRTTIILGMERYHEIPDTITNVLEFADGKISFCGTKAEYEKLISEREAEKSKSREKERNEFISELKKIQSETEVLQNQNAVSDANESLVKMSNVNVGWDDHRVLVDFNWEVKRGEHWLIRGPNGSGKTTLLELITGDNHQVFCNDVWIYGRKRGTGETIWDIKKNLGIVSYRWHVEYRMVGGTDLESVIISGFKDSIGLYEQKTDVEIQAARLWLKLGGFEGREHENFGSLSYGEQRAILILRAAVKSPKVLILDEPCHGLDENYRQKILDLIETVAETGTTTILHVTHDPSEALPCEKHILELKPKETPMYQIIARTDAS</sequence>
<protein>
    <submittedName>
        <fullName evidence="5">Molybdate transport system ATP-binding protein</fullName>
    </submittedName>
</protein>
<dbReference type="SMART" id="SM00382">
    <property type="entry name" value="AAA"/>
    <property type="match status" value="2"/>
</dbReference>
<organism evidence="5 6">
    <name type="scientific">Treponema ruminis</name>
    <dbReference type="NCBI Taxonomy" id="744515"/>
    <lineage>
        <taxon>Bacteria</taxon>
        <taxon>Pseudomonadati</taxon>
        <taxon>Spirochaetota</taxon>
        <taxon>Spirochaetia</taxon>
        <taxon>Spirochaetales</taxon>
        <taxon>Treponemataceae</taxon>
        <taxon>Treponema</taxon>
    </lineage>
</organism>
<dbReference type="Gene3D" id="3.40.50.300">
    <property type="entry name" value="P-loop containing nucleotide triphosphate hydrolases"/>
    <property type="match status" value="2"/>
</dbReference>
<gene>
    <name evidence="5" type="ORF">HNP76_000349</name>
</gene>
<dbReference type="InterPro" id="IPR027417">
    <property type="entry name" value="P-loop_NTPase"/>
</dbReference>
<feature type="domain" description="ABC transporter" evidence="4">
    <location>
        <begin position="302"/>
        <end position="528"/>
    </location>
</feature>
<evidence type="ECO:0000256" key="3">
    <source>
        <dbReference type="SAM" id="Coils"/>
    </source>
</evidence>
<reference evidence="5 6" key="1">
    <citation type="submission" date="2020-08" db="EMBL/GenBank/DDBJ databases">
        <title>Genomic Encyclopedia of Type Strains, Phase IV (KMG-IV): sequencing the most valuable type-strain genomes for metagenomic binning, comparative biology and taxonomic classification.</title>
        <authorList>
            <person name="Goeker M."/>
        </authorList>
    </citation>
    <scope>NUCLEOTIDE SEQUENCE [LARGE SCALE GENOMIC DNA]</scope>
    <source>
        <strain evidence="5 6">DSM 103462</strain>
    </source>
</reference>
<dbReference type="InterPro" id="IPR003593">
    <property type="entry name" value="AAA+_ATPase"/>
</dbReference>
<dbReference type="PANTHER" id="PTHR43158:SF2">
    <property type="entry name" value="SKFA PEPTIDE EXPORT ATP-BINDING PROTEIN SKFE"/>
    <property type="match status" value="1"/>
</dbReference>
<accession>A0A7W8G717</accession>
<dbReference type="GO" id="GO:0016887">
    <property type="term" value="F:ATP hydrolysis activity"/>
    <property type="evidence" value="ECO:0007669"/>
    <property type="project" value="InterPro"/>
</dbReference>
<dbReference type="RefSeq" id="WP_184656848.1">
    <property type="nucleotide sequence ID" value="NZ_JACHFQ010000001.1"/>
</dbReference>
<dbReference type="PROSITE" id="PS50893">
    <property type="entry name" value="ABC_TRANSPORTER_2"/>
    <property type="match status" value="2"/>
</dbReference>
<feature type="domain" description="ABC transporter" evidence="4">
    <location>
        <begin position="1"/>
        <end position="265"/>
    </location>
</feature>
<evidence type="ECO:0000256" key="1">
    <source>
        <dbReference type="ARBA" id="ARBA00022741"/>
    </source>
</evidence>
<keyword evidence="1" id="KW-0547">Nucleotide-binding</keyword>
<dbReference type="PANTHER" id="PTHR43158">
    <property type="entry name" value="SKFA PEPTIDE EXPORT ATP-BINDING PROTEIN SKFE"/>
    <property type="match status" value="1"/>
</dbReference>
<dbReference type="InterPro" id="IPR003439">
    <property type="entry name" value="ABC_transporter-like_ATP-bd"/>
</dbReference>
<dbReference type="EMBL" id="JACHFQ010000001">
    <property type="protein sequence ID" value="MBB5225009.1"/>
    <property type="molecule type" value="Genomic_DNA"/>
</dbReference>
<evidence type="ECO:0000256" key="2">
    <source>
        <dbReference type="ARBA" id="ARBA00022840"/>
    </source>
</evidence>
<dbReference type="AlphaFoldDB" id="A0A7W8G717"/>
<dbReference type="InterPro" id="IPR017871">
    <property type="entry name" value="ABC_transporter-like_CS"/>
</dbReference>
<dbReference type="SUPFAM" id="SSF52540">
    <property type="entry name" value="P-loop containing nucleoside triphosphate hydrolases"/>
    <property type="match status" value="2"/>
</dbReference>
<feature type="coiled-coil region" evidence="3">
    <location>
        <begin position="249"/>
        <end position="291"/>
    </location>
</feature>
<dbReference type="PROSITE" id="PS00211">
    <property type="entry name" value="ABC_TRANSPORTER_1"/>
    <property type="match status" value="1"/>
</dbReference>
<evidence type="ECO:0000313" key="6">
    <source>
        <dbReference type="Proteomes" id="UP000518887"/>
    </source>
</evidence>